<gene>
    <name evidence="1" type="ORF">HK12_10135</name>
</gene>
<sequence length="97" mass="11098">MRQLFKEAARKHPQKAYTAVFITQRSLLPLCKRQVPFWSSSTSQPSATQAPLSYTSGLSIFPPWQFMLQINSLLVAETRADTQRHTRHIFAPAHKES</sequence>
<organism evidence="1 2">
    <name type="scientific">Acetobacter orientalis</name>
    <dbReference type="NCBI Taxonomy" id="146474"/>
    <lineage>
        <taxon>Bacteria</taxon>
        <taxon>Pseudomonadati</taxon>
        <taxon>Pseudomonadota</taxon>
        <taxon>Alphaproteobacteria</taxon>
        <taxon>Acetobacterales</taxon>
        <taxon>Acetobacteraceae</taxon>
        <taxon>Acetobacter</taxon>
    </lineage>
</organism>
<protein>
    <submittedName>
        <fullName evidence="1">Uncharacterized protein</fullName>
    </submittedName>
</protein>
<evidence type="ECO:0000313" key="2">
    <source>
        <dbReference type="Proteomes" id="UP000194639"/>
    </source>
</evidence>
<dbReference type="EMBL" id="JOMO01000043">
    <property type="protein sequence ID" value="OUI80059.1"/>
    <property type="molecule type" value="Genomic_DNA"/>
</dbReference>
<dbReference type="AlphaFoldDB" id="A0A251ZZG2"/>
<proteinExistence type="predicted"/>
<reference evidence="1 2" key="1">
    <citation type="submission" date="2014-06" db="EMBL/GenBank/DDBJ databases">
        <authorList>
            <person name="Ju J."/>
            <person name="Zhang J."/>
        </authorList>
    </citation>
    <scope>NUCLEOTIDE SEQUENCE [LARGE SCALE GENOMIC DNA]</scope>
    <source>
        <strain evidence="1">DmW_045</strain>
    </source>
</reference>
<accession>A0A251ZZG2</accession>
<evidence type="ECO:0000313" key="1">
    <source>
        <dbReference type="EMBL" id="OUI80059.1"/>
    </source>
</evidence>
<dbReference type="Proteomes" id="UP000194639">
    <property type="component" value="Unassembled WGS sequence"/>
</dbReference>
<name>A0A251ZZG2_9PROT</name>
<comment type="caution">
    <text evidence="1">The sequence shown here is derived from an EMBL/GenBank/DDBJ whole genome shotgun (WGS) entry which is preliminary data.</text>
</comment>